<evidence type="ECO:0000256" key="1">
    <source>
        <dbReference type="SAM" id="Coils"/>
    </source>
</evidence>
<organism evidence="3 4">
    <name type="scientific">Pichia kluyveri</name>
    <name type="common">Yeast</name>
    <dbReference type="NCBI Taxonomy" id="36015"/>
    <lineage>
        <taxon>Eukaryota</taxon>
        <taxon>Fungi</taxon>
        <taxon>Dikarya</taxon>
        <taxon>Ascomycota</taxon>
        <taxon>Saccharomycotina</taxon>
        <taxon>Pichiomycetes</taxon>
        <taxon>Pichiales</taxon>
        <taxon>Pichiaceae</taxon>
        <taxon>Pichia</taxon>
    </lineage>
</organism>
<feature type="region of interest" description="Disordered" evidence="2">
    <location>
        <begin position="108"/>
        <end position="150"/>
    </location>
</feature>
<gene>
    <name evidence="3" type="ORF">DAPK24_001240</name>
</gene>
<evidence type="ECO:0000313" key="4">
    <source>
        <dbReference type="Proteomes" id="UP001378960"/>
    </source>
</evidence>
<dbReference type="Proteomes" id="UP001378960">
    <property type="component" value="Unassembled WGS sequence"/>
</dbReference>
<protein>
    <submittedName>
        <fullName evidence="3">Uncharacterized protein</fullName>
    </submittedName>
</protein>
<comment type="caution">
    <text evidence="3">The sequence shown here is derived from an EMBL/GenBank/DDBJ whole genome shotgun (WGS) entry which is preliminary data.</text>
</comment>
<evidence type="ECO:0000313" key="3">
    <source>
        <dbReference type="EMBL" id="GMM43549.1"/>
    </source>
</evidence>
<accession>A0AAV5QYR0</accession>
<feature type="region of interest" description="Disordered" evidence="2">
    <location>
        <begin position="1"/>
        <end position="22"/>
    </location>
</feature>
<dbReference type="AlphaFoldDB" id="A0AAV5QYR0"/>
<feature type="coiled-coil region" evidence="1">
    <location>
        <begin position="25"/>
        <end position="52"/>
    </location>
</feature>
<proteinExistence type="predicted"/>
<feature type="compositionally biased region" description="Low complexity" evidence="2">
    <location>
        <begin position="109"/>
        <end position="139"/>
    </location>
</feature>
<sequence>MTELTTRETFNNGSDDDEYMEANETAEIIREIDELEQEKEVALEKEQQQREKDTFPNILGRKLGLTRTHQLLRQQTLSSLSFLKFKKDNNARIQQHDHNKMETEPPLLSTAFSNSNSNFNANSNTAPPLIPQQFQQLPHTPHHQPPHHHQYWQLTTAPTAPPHQKDIADNYFSHHSK</sequence>
<dbReference type="EMBL" id="BTGB01000001">
    <property type="protein sequence ID" value="GMM43549.1"/>
    <property type="molecule type" value="Genomic_DNA"/>
</dbReference>
<name>A0AAV5QYR0_PICKL</name>
<feature type="compositionally biased region" description="Basic residues" evidence="2">
    <location>
        <begin position="140"/>
        <end position="150"/>
    </location>
</feature>
<keyword evidence="1" id="KW-0175">Coiled coil</keyword>
<keyword evidence="4" id="KW-1185">Reference proteome</keyword>
<evidence type="ECO:0000256" key="2">
    <source>
        <dbReference type="SAM" id="MobiDB-lite"/>
    </source>
</evidence>
<feature type="region of interest" description="Disordered" evidence="2">
    <location>
        <begin position="158"/>
        <end position="177"/>
    </location>
</feature>
<reference evidence="3 4" key="1">
    <citation type="journal article" date="2023" name="Elife">
        <title>Identification of key yeast species and microbe-microbe interactions impacting larval growth of Drosophila in the wild.</title>
        <authorList>
            <person name="Mure A."/>
            <person name="Sugiura Y."/>
            <person name="Maeda R."/>
            <person name="Honda K."/>
            <person name="Sakurai N."/>
            <person name="Takahashi Y."/>
            <person name="Watada M."/>
            <person name="Katoh T."/>
            <person name="Gotoh A."/>
            <person name="Gotoh Y."/>
            <person name="Taniguchi I."/>
            <person name="Nakamura K."/>
            <person name="Hayashi T."/>
            <person name="Katayama T."/>
            <person name="Uemura T."/>
            <person name="Hattori Y."/>
        </authorList>
    </citation>
    <scope>NUCLEOTIDE SEQUENCE [LARGE SCALE GENOMIC DNA]</scope>
    <source>
        <strain evidence="3 4">PK-24</strain>
    </source>
</reference>